<feature type="transmembrane region" description="Helical" evidence="7">
    <location>
        <begin position="273"/>
        <end position="295"/>
    </location>
</feature>
<keyword evidence="6 7" id="KW-0472">Membrane</keyword>
<comment type="subcellular location">
    <subcellularLocation>
        <location evidence="1">Membrane</location>
        <topology evidence="1">Multi-pass membrane protein</topology>
    </subcellularLocation>
</comment>
<organism evidence="8 9">
    <name type="scientific">Fraxinus pennsylvanica</name>
    <dbReference type="NCBI Taxonomy" id="56036"/>
    <lineage>
        <taxon>Eukaryota</taxon>
        <taxon>Viridiplantae</taxon>
        <taxon>Streptophyta</taxon>
        <taxon>Embryophyta</taxon>
        <taxon>Tracheophyta</taxon>
        <taxon>Spermatophyta</taxon>
        <taxon>Magnoliopsida</taxon>
        <taxon>eudicotyledons</taxon>
        <taxon>Gunneridae</taxon>
        <taxon>Pentapetalae</taxon>
        <taxon>asterids</taxon>
        <taxon>lamiids</taxon>
        <taxon>Lamiales</taxon>
        <taxon>Oleaceae</taxon>
        <taxon>Oleeae</taxon>
        <taxon>Fraxinus</taxon>
    </lineage>
</organism>
<keyword evidence="4 7" id="KW-0812">Transmembrane</keyword>
<evidence type="ECO:0000256" key="6">
    <source>
        <dbReference type="ARBA" id="ARBA00023136"/>
    </source>
</evidence>
<evidence type="ECO:0000256" key="4">
    <source>
        <dbReference type="ARBA" id="ARBA00022692"/>
    </source>
</evidence>
<keyword evidence="9" id="KW-1185">Reference proteome</keyword>
<feature type="transmembrane region" description="Helical" evidence="7">
    <location>
        <begin position="337"/>
        <end position="356"/>
    </location>
</feature>
<evidence type="ECO:0000256" key="2">
    <source>
        <dbReference type="ARBA" id="ARBA00007965"/>
    </source>
</evidence>
<dbReference type="EMBL" id="OU503051">
    <property type="protein sequence ID" value="CAI9779351.1"/>
    <property type="molecule type" value="Genomic_DNA"/>
</dbReference>
<name>A0AAD2E953_9LAMI</name>
<feature type="transmembrane region" description="Helical" evidence="7">
    <location>
        <begin position="172"/>
        <end position="190"/>
    </location>
</feature>
<protein>
    <recommendedName>
        <fullName evidence="10">Equilibrative nucleotide transporter 1</fullName>
    </recommendedName>
</protein>
<keyword evidence="3" id="KW-0813">Transport</keyword>
<feature type="transmembrane region" description="Helical" evidence="7">
    <location>
        <begin position="211"/>
        <end position="230"/>
    </location>
</feature>
<evidence type="ECO:0000256" key="1">
    <source>
        <dbReference type="ARBA" id="ARBA00004141"/>
    </source>
</evidence>
<comment type="similarity">
    <text evidence="2">Belongs to the SLC29A/ENT transporter (TC 2.A.57) family.</text>
</comment>
<dbReference type="InterPro" id="IPR002259">
    <property type="entry name" value="Eqnu_transpt"/>
</dbReference>
<dbReference type="AlphaFoldDB" id="A0AAD2E953"/>
<proteinExistence type="inferred from homology"/>
<feature type="transmembrane region" description="Helical" evidence="7">
    <location>
        <begin position="79"/>
        <end position="99"/>
    </location>
</feature>
<accession>A0AAD2E953</accession>
<feature type="transmembrane region" description="Helical" evidence="7">
    <location>
        <begin position="105"/>
        <end position="125"/>
    </location>
</feature>
<sequence length="426" mass="46642">MGIVTTASSAAVDGDSESATLLIPKTSSTNPQNIPKDNFNMAYIIYFTLGAGYLLPWNAFITVVDYFSYLYPDVSVDRVFAIVYMLIGLTSLLFIVAFAHKSNSFVRINLGMVLFVIALLTVPLMDVWYIKGRVGVYVGYYVTVAAVGLCGVADGLVQGGVVGNAGELPERYMQAVVAGTAASGVLVSVLRVLTKAIYPQDAHGLRQSANLYFIVSIVVMLLNIIFYNVAHRLPVIKYYNDLKTQAVNEENEEKGDLTGKLWRSTLWDVVGTIKWYGCGILIIYVVTLSIFPGSVTEDVSSEILKDWYPIILVAGYNVFDLIGKSLTPLYLIENAKVAIGASFARLLFLPLFYGCLHGPEIFRTEIPVTVLTCLLGLTNGYFTCVLMILTPKTVQLQHAETAGIVLVLYLVVGLAIGSVLSWFWVI</sequence>
<keyword evidence="5 7" id="KW-1133">Transmembrane helix</keyword>
<dbReference type="GO" id="GO:0005337">
    <property type="term" value="F:nucleoside transmembrane transporter activity"/>
    <property type="evidence" value="ECO:0007669"/>
    <property type="project" value="InterPro"/>
</dbReference>
<feature type="transmembrane region" description="Helical" evidence="7">
    <location>
        <begin position="137"/>
        <end position="157"/>
    </location>
</feature>
<evidence type="ECO:0000256" key="5">
    <source>
        <dbReference type="ARBA" id="ARBA00022989"/>
    </source>
</evidence>
<feature type="transmembrane region" description="Helical" evidence="7">
    <location>
        <begin position="43"/>
        <end position="67"/>
    </location>
</feature>
<evidence type="ECO:0000313" key="8">
    <source>
        <dbReference type="EMBL" id="CAI9779351.1"/>
    </source>
</evidence>
<feature type="transmembrane region" description="Helical" evidence="7">
    <location>
        <begin position="401"/>
        <end position="425"/>
    </location>
</feature>
<evidence type="ECO:0000256" key="3">
    <source>
        <dbReference type="ARBA" id="ARBA00022448"/>
    </source>
</evidence>
<dbReference type="Pfam" id="PF01733">
    <property type="entry name" value="Nucleoside_tran"/>
    <property type="match status" value="1"/>
</dbReference>
<feature type="transmembrane region" description="Helical" evidence="7">
    <location>
        <begin position="307"/>
        <end position="331"/>
    </location>
</feature>
<dbReference type="PANTHER" id="PTHR10332">
    <property type="entry name" value="EQUILIBRATIVE NUCLEOSIDE TRANSPORTER"/>
    <property type="match status" value="1"/>
</dbReference>
<feature type="transmembrane region" description="Helical" evidence="7">
    <location>
        <begin position="368"/>
        <end position="389"/>
    </location>
</feature>
<evidence type="ECO:0000313" key="9">
    <source>
        <dbReference type="Proteomes" id="UP000834106"/>
    </source>
</evidence>
<evidence type="ECO:0008006" key="10">
    <source>
        <dbReference type="Google" id="ProtNLM"/>
    </source>
</evidence>
<dbReference type="PANTHER" id="PTHR10332:SF10">
    <property type="entry name" value="EQUILIBRATIVE NUCLEOSIDE TRANSPORTER 4"/>
    <property type="match status" value="1"/>
</dbReference>
<dbReference type="Proteomes" id="UP000834106">
    <property type="component" value="Chromosome 16"/>
</dbReference>
<evidence type="ECO:0000256" key="7">
    <source>
        <dbReference type="SAM" id="Phobius"/>
    </source>
</evidence>
<dbReference type="PIRSF" id="PIRSF016379">
    <property type="entry name" value="ENT"/>
    <property type="match status" value="1"/>
</dbReference>
<dbReference type="GO" id="GO:0005886">
    <property type="term" value="C:plasma membrane"/>
    <property type="evidence" value="ECO:0007669"/>
    <property type="project" value="TreeGrafter"/>
</dbReference>
<gene>
    <name evidence="8" type="ORF">FPE_LOCUS26781</name>
</gene>
<reference evidence="8" key="1">
    <citation type="submission" date="2023-05" db="EMBL/GenBank/DDBJ databases">
        <authorList>
            <person name="Huff M."/>
        </authorList>
    </citation>
    <scope>NUCLEOTIDE SEQUENCE</scope>
</reference>